<proteinExistence type="predicted"/>
<keyword evidence="2" id="KW-1185">Reference proteome</keyword>
<protein>
    <submittedName>
        <fullName evidence="1">Uncharacterized protein</fullName>
    </submittedName>
</protein>
<comment type="caution">
    <text evidence="1">The sequence shown here is derived from an EMBL/GenBank/DDBJ whole genome shotgun (WGS) entry which is preliminary data.</text>
</comment>
<dbReference type="RefSeq" id="WP_318785162.1">
    <property type="nucleotide sequence ID" value="NZ_JAWDKC010000008.1"/>
</dbReference>
<reference evidence="1 2" key="1">
    <citation type="submission" date="2023-06" db="EMBL/GenBank/DDBJ databases">
        <title>Genome sequence of Methanimicrococcus sp. At1.</title>
        <authorList>
            <person name="Protasov E."/>
            <person name="Platt K."/>
            <person name="Poehlein A."/>
            <person name="Daniel R."/>
            <person name="Brune A."/>
        </authorList>
    </citation>
    <scope>NUCLEOTIDE SEQUENCE [LARGE SCALE GENOMIC DNA]</scope>
    <source>
        <strain evidence="1 2">At1</strain>
    </source>
</reference>
<name>A0ABU3VMW4_9EURY</name>
<gene>
    <name evidence="1" type="ORF">MmiAt1_02910</name>
</gene>
<organism evidence="1 2">
    <name type="scientific">Methanimicrococcus hacksteinii</name>
    <dbReference type="NCBI Taxonomy" id="3028293"/>
    <lineage>
        <taxon>Archaea</taxon>
        <taxon>Methanobacteriati</taxon>
        <taxon>Methanobacteriota</taxon>
        <taxon>Stenosarchaea group</taxon>
        <taxon>Methanomicrobia</taxon>
        <taxon>Methanosarcinales</taxon>
        <taxon>Methanosarcinaceae</taxon>
        <taxon>Methanimicrococcus</taxon>
    </lineage>
</organism>
<sequence>MIECRHGLLLSLPHYIDEESMYKLFKNYPPTKERTFLVIQHDKSTNELILLNVASDEGDKKRLMFDDRYVSIYPFKPPFNRLSFARVDSVYFIEYFQELESAVLHEGGLLDEGQFKKIINQISQTSHVRFTKSDLLSCNNF</sequence>
<dbReference type="EMBL" id="JAWDKC010000008">
    <property type="protein sequence ID" value="MDV0444754.1"/>
    <property type="molecule type" value="Genomic_DNA"/>
</dbReference>
<evidence type="ECO:0000313" key="1">
    <source>
        <dbReference type="EMBL" id="MDV0444754.1"/>
    </source>
</evidence>
<accession>A0ABU3VMW4</accession>
<evidence type="ECO:0000313" key="2">
    <source>
        <dbReference type="Proteomes" id="UP001272052"/>
    </source>
</evidence>
<dbReference type="Proteomes" id="UP001272052">
    <property type="component" value="Unassembled WGS sequence"/>
</dbReference>